<gene>
    <name evidence="2" type="ORF">TrRE_jg7265</name>
</gene>
<keyword evidence="1" id="KW-0472">Membrane</keyword>
<keyword evidence="3" id="KW-1185">Reference proteome</keyword>
<dbReference type="AlphaFoldDB" id="A0A9W7DRK0"/>
<keyword evidence="1" id="KW-0812">Transmembrane</keyword>
<organism evidence="2 3">
    <name type="scientific">Triparma retinervis</name>
    <dbReference type="NCBI Taxonomy" id="2557542"/>
    <lineage>
        <taxon>Eukaryota</taxon>
        <taxon>Sar</taxon>
        <taxon>Stramenopiles</taxon>
        <taxon>Ochrophyta</taxon>
        <taxon>Bolidophyceae</taxon>
        <taxon>Parmales</taxon>
        <taxon>Triparmaceae</taxon>
        <taxon>Triparma</taxon>
    </lineage>
</organism>
<comment type="caution">
    <text evidence="2">The sequence shown here is derived from an EMBL/GenBank/DDBJ whole genome shotgun (WGS) entry which is preliminary data.</text>
</comment>
<accession>A0A9W7DRK0</accession>
<keyword evidence="1" id="KW-1133">Transmembrane helix</keyword>
<sequence>MMSLISLPLPLLLFTVFYNLWLSSSSLPLSSPGGGNANYVYFQQLAFAVLYALVVLDFLNAAVGRLKALRITREGSSGKCRGVGGSSSGLGLVKVQAGVYS</sequence>
<proteinExistence type="predicted"/>
<dbReference type="EMBL" id="BRXZ01000726">
    <property type="protein sequence ID" value="GMH52112.1"/>
    <property type="molecule type" value="Genomic_DNA"/>
</dbReference>
<feature type="transmembrane region" description="Helical" evidence="1">
    <location>
        <begin position="41"/>
        <end position="63"/>
    </location>
</feature>
<name>A0A9W7DRK0_9STRA</name>
<reference evidence="2" key="1">
    <citation type="submission" date="2022-07" db="EMBL/GenBank/DDBJ databases">
        <title>Genome analysis of Parmales, a sister group of diatoms, reveals the evolutionary specialization of diatoms from phago-mixotrophs to photoautotrophs.</title>
        <authorList>
            <person name="Ban H."/>
            <person name="Sato S."/>
            <person name="Yoshikawa S."/>
            <person name="Kazumasa Y."/>
            <person name="Nakamura Y."/>
            <person name="Ichinomiya M."/>
            <person name="Saitoh K."/>
            <person name="Sato N."/>
            <person name="Blanc-Mathieu R."/>
            <person name="Endo H."/>
            <person name="Kuwata A."/>
            <person name="Ogata H."/>
        </authorList>
    </citation>
    <scope>NUCLEOTIDE SEQUENCE</scope>
</reference>
<evidence type="ECO:0000313" key="3">
    <source>
        <dbReference type="Proteomes" id="UP001165082"/>
    </source>
</evidence>
<evidence type="ECO:0000256" key="1">
    <source>
        <dbReference type="SAM" id="Phobius"/>
    </source>
</evidence>
<dbReference type="Proteomes" id="UP001165082">
    <property type="component" value="Unassembled WGS sequence"/>
</dbReference>
<evidence type="ECO:0000313" key="2">
    <source>
        <dbReference type="EMBL" id="GMH52112.1"/>
    </source>
</evidence>
<protein>
    <submittedName>
        <fullName evidence="2">Uncharacterized protein</fullName>
    </submittedName>
</protein>